<feature type="domain" description="Helicase C-terminal" evidence="6">
    <location>
        <begin position="273"/>
        <end position="445"/>
    </location>
</feature>
<dbReference type="Pfam" id="PF11898">
    <property type="entry name" value="DUF3418"/>
    <property type="match status" value="1"/>
</dbReference>
<dbReference type="PANTHER" id="PTHR18934">
    <property type="entry name" value="ATP-DEPENDENT RNA HELICASE"/>
    <property type="match status" value="1"/>
</dbReference>
<dbReference type="GO" id="GO:0016787">
    <property type="term" value="F:hydrolase activity"/>
    <property type="evidence" value="ECO:0007669"/>
    <property type="project" value="UniProtKB-KW"/>
</dbReference>
<keyword evidence="2" id="KW-0378">Hydrolase</keyword>
<dbReference type="InterPro" id="IPR011709">
    <property type="entry name" value="DEAD-box_helicase_OB_fold"/>
</dbReference>
<evidence type="ECO:0000256" key="2">
    <source>
        <dbReference type="ARBA" id="ARBA00022801"/>
    </source>
</evidence>
<reference evidence="7" key="1">
    <citation type="submission" date="2018-06" db="EMBL/GenBank/DDBJ databases">
        <authorList>
            <person name="Zhirakovskaya E."/>
        </authorList>
    </citation>
    <scope>NUCLEOTIDE SEQUENCE</scope>
</reference>
<dbReference type="EMBL" id="UOFH01000185">
    <property type="protein sequence ID" value="VAW61517.1"/>
    <property type="molecule type" value="Genomic_DNA"/>
</dbReference>
<accession>A0A3B0XEH4</accession>
<dbReference type="InterPro" id="IPR011545">
    <property type="entry name" value="DEAD/DEAH_box_helicase_dom"/>
</dbReference>
<dbReference type="InterPro" id="IPR001650">
    <property type="entry name" value="Helicase_C-like"/>
</dbReference>
<keyword evidence="4" id="KW-0067">ATP-binding</keyword>
<dbReference type="InterPro" id="IPR014001">
    <property type="entry name" value="Helicase_ATP-bd"/>
</dbReference>
<evidence type="ECO:0000256" key="4">
    <source>
        <dbReference type="ARBA" id="ARBA00022840"/>
    </source>
</evidence>
<dbReference type="Pfam" id="PF00270">
    <property type="entry name" value="DEAD"/>
    <property type="match status" value="1"/>
</dbReference>
<gene>
    <name evidence="7" type="ORF">MNBD_GAMMA08-616</name>
</gene>
<dbReference type="Gene3D" id="3.40.50.300">
    <property type="entry name" value="P-loop containing nucleotide triphosphate hydrolases"/>
    <property type="match status" value="2"/>
</dbReference>
<feature type="non-terminal residue" evidence="7">
    <location>
        <position position="1075"/>
    </location>
</feature>
<dbReference type="InterPro" id="IPR048333">
    <property type="entry name" value="HA2_WH"/>
</dbReference>
<sequence>MNLSQKKQIEQLKKSIVQIMLKDQFAVRRKIQTLQSRLNSSKPVDKELVNLQNRVDASAQQFQLRQQNKPETTYPEALPVSQKRDDIIRAIKDNQVIVICGETGSGKTTQLPKMCLDAGLGIRGIIGHTQPRRLAARSVANRIAEELKTPLGQAVGYKVRFSDALNENSLIKLMTDGILLSEIHHDAFLNQYDCIIVDEAHERSLNIDFLLGYLKQLIIKRRDLKIIITSATIDPQRFAKHFNNAPIIEVSGRTFPVDVEYRDNESEDGETRDLQNAIADCVEEITRRDYADILVFLSGERDIREAADFLSKQNLHNTEILPLLARLSAAEQNKIFKNSGGKRRIILSTNVAETSLTVPGIKYVIDTGFARISRYSWRSKIQRLPIEKISQASANQRKGRCGRVSAGICYRLYSEDDFNLRSEFTEPEIQRTNLAAVILQMEQLQLGHIEDFPFVEPPDSRLITDGYKLLFELGAINKQHKITKLGRQLARLPIDPKLGRILIESVNESCLTESLIIVSALAVQDPRERPLNKQQAADEAHKKFADKKSDFVSWLTIWRKYHAAKNELSGNKLRKWCKEHFISWLRMREWIDTHRQIKKTLIELNLKFNSTDANYDSLHRALLTGFLSQIGFKDEGHEYQSCRQRKFHIFPGSGLFNSGPKWVVASDIVETQKVYARHLAKIEPQWVMEKSAHLIKHNYTEAHWEKKSAQVAATRKSTLFGLLINPGNKINYGPVNPIESREIFIRCALVQGDFECHHEFYKKNRVLINEIETLEAKSRRQDILVDDNVVYDFYDQHLPDNIYSGPQLNKWVKENNTDHLILSIDDLMQKNADHVSDDLFPDSILINNIQFPLAYHFAPVNIHNDDNNQHCDGITLLTPTAGLGALNSAVCDWLVPGLLLEKMTELIRSLPKQLRKNFVPAPNFAEACLDALTPENVALTNAMSIHLKKITGTDIPYDAWQESKLAEHLFFNFKVISADGTTLKQSRDLHSLQKEFSDFTDNSEPQTINNELEQDNVSYEILDDLPSEIEINNNGIIIKGYPVLVCEKKQVNVRVIHSAHEAQQKHYAGLRLLFM</sequence>
<feature type="domain" description="Helicase ATP-binding" evidence="5">
    <location>
        <begin position="88"/>
        <end position="251"/>
    </location>
</feature>
<dbReference type="Pfam" id="PF21010">
    <property type="entry name" value="HA2_C"/>
    <property type="match status" value="1"/>
</dbReference>
<dbReference type="Pfam" id="PF00271">
    <property type="entry name" value="Helicase_C"/>
    <property type="match status" value="1"/>
</dbReference>
<protein>
    <submittedName>
        <fullName evidence="7">ATP-dependent helicase HrpA</fullName>
    </submittedName>
</protein>
<dbReference type="Pfam" id="PF04408">
    <property type="entry name" value="WHD_HA2"/>
    <property type="match status" value="1"/>
</dbReference>
<keyword evidence="3 7" id="KW-0347">Helicase</keyword>
<dbReference type="SMART" id="SM00487">
    <property type="entry name" value="DEXDc"/>
    <property type="match status" value="1"/>
</dbReference>
<dbReference type="GO" id="GO:0005524">
    <property type="term" value="F:ATP binding"/>
    <property type="evidence" value="ECO:0007669"/>
    <property type="project" value="UniProtKB-KW"/>
</dbReference>
<dbReference type="InterPro" id="IPR010222">
    <property type="entry name" value="RNA_helicase_HrpA"/>
</dbReference>
<dbReference type="FunFam" id="3.40.50.300:FF:000575">
    <property type="entry name" value="ATP-dependent helicase hrpA"/>
    <property type="match status" value="1"/>
</dbReference>
<dbReference type="SUPFAM" id="SSF52540">
    <property type="entry name" value="P-loop containing nucleoside triphosphate hydrolases"/>
    <property type="match status" value="1"/>
</dbReference>
<evidence type="ECO:0000259" key="5">
    <source>
        <dbReference type="PROSITE" id="PS51192"/>
    </source>
</evidence>
<dbReference type="GO" id="GO:0003724">
    <property type="term" value="F:RNA helicase activity"/>
    <property type="evidence" value="ECO:0007669"/>
    <property type="project" value="InterPro"/>
</dbReference>
<name>A0A3B0XEH4_9ZZZZ</name>
<dbReference type="PROSITE" id="PS51192">
    <property type="entry name" value="HELICASE_ATP_BIND_1"/>
    <property type="match status" value="1"/>
</dbReference>
<evidence type="ECO:0000256" key="3">
    <source>
        <dbReference type="ARBA" id="ARBA00022806"/>
    </source>
</evidence>
<dbReference type="Gene3D" id="1.20.120.1080">
    <property type="match status" value="1"/>
</dbReference>
<dbReference type="NCBIfam" id="TIGR01967">
    <property type="entry name" value="DEAH_box_HrpA"/>
    <property type="match status" value="1"/>
</dbReference>
<keyword evidence="1" id="KW-0547">Nucleotide-binding</keyword>
<dbReference type="CDD" id="cd17989">
    <property type="entry name" value="DEXHc_HrpA"/>
    <property type="match status" value="1"/>
</dbReference>
<dbReference type="Pfam" id="PF07717">
    <property type="entry name" value="OB_NTP_bind"/>
    <property type="match status" value="1"/>
</dbReference>
<dbReference type="InterPro" id="IPR027417">
    <property type="entry name" value="P-loop_NTPase"/>
</dbReference>
<dbReference type="InterPro" id="IPR007502">
    <property type="entry name" value="Helicase-assoc_dom"/>
</dbReference>
<dbReference type="CDD" id="cd18791">
    <property type="entry name" value="SF2_C_RHA"/>
    <property type="match status" value="1"/>
</dbReference>
<evidence type="ECO:0000259" key="6">
    <source>
        <dbReference type="PROSITE" id="PS51194"/>
    </source>
</evidence>
<proteinExistence type="predicted"/>
<dbReference type="PROSITE" id="PS51194">
    <property type="entry name" value="HELICASE_CTER"/>
    <property type="match status" value="1"/>
</dbReference>
<dbReference type="SMART" id="SM00847">
    <property type="entry name" value="HA2"/>
    <property type="match status" value="1"/>
</dbReference>
<evidence type="ECO:0000313" key="7">
    <source>
        <dbReference type="EMBL" id="VAW61517.1"/>
    </source>
</evidence>
<dbReference type="PANTHER" id="PTHR18934:SF99">
    <property type="entry name" value="ATP-DEPENDENT RNA HELICASE DHX37-RELATED"/>
    <property type="match status" value="1"/>
</dbReference>
<organism evidence="7">
    <name type="scientific">hydrothermal vent metagenome</name>
    <dbReference type="NCBI Taxonomy" id="652676"/>
    <lineage>
        <taxon>unclassified sequences</taxon>
        <taxon>metagenomes</taxon>
        <taxon>ecological metagenomes</taxon>
    </lineage>
</organism>
<dbReference type="SMART" id="SM00490">
    <property type="entry name" value="HELICc"/>
    <property type="match status" value="1"/>
</dbReference>
<evidence type="ECO:0000256" key="1">
    <source>
        <dbReference type="ARBA" id="ARBA00022741"/>
    </source>
</evidence>
<dbReference type="InterPro" id="IPR024590">
    <property type="entry name" value="HrpA_C"/>
</dbReference>
<dbReference type="AlphaFoldDB" id="A0A3B0XEH4"/>
<dbReference type="FunFam" id="1.20.120.1080:FF:000005">
    <property type="entry name" value="ATP-dependent helicase HrpA"/>
    <property type="match status" value="1"/>
</dbReference>
<dbReference type="GO" id="GO:0003723">
    <property type="term" value="F:RNA binding"/>
    <property type="evidence" value="ECO:0007669"/>
    <property type="project" value="TreeGrafter"/>
</dbReference>